<evidence type="ECO:0000313" key="2">
    <source>
        <dbReference type="Proteomes" id="UP000373269"/>
    </source>
</evidence>
<dbReference type="RefSeq" id="WP_369593686.1">
    <property type="nucleotide sequence ID" value="NZ_CP045835.1"/>
</dbReference>
<name>A0ABX6DDT2_9BACI</name>
<evidence type="ECO:0000313" key="1">
    <source>
        <dbReference type="EMBL" id="QGG52985.1"/>
    </source>
</evidence>
<organism evidence="1 2">
    <name type="scientific">Lysinibacillus pakistanensis</name>
    <dbReference type="NCBI Taxonomy" id="759811"/>
    <lineage>
        <taxon>Bacteria</taxon>
        <taxon>Bacillati</taxon>
        <taxon>Bacillota</taxon>
        <taxon>Bacilli</taxon>
        <taxon>Bacillales</taxon>
        <taxon>Bacillaceae</taxon>
        <taxon>Lysinibacillus</taxon>
    </lineage>
</organism>
<dbReference type="EMBL" id="CP045835">
    <property type="protein sequence ID" value="QGG52985.1"/>
    <property type="molecule type" value="Genomic_DNA"/>
</dbReference>
<proteinExistence type="predicted"/>
<dbReference type="Proteomes" id="UP000373269">
    <property type="component" value="Chromosome"/>
</dbReference>
<keyword evidence="2" id="KW-1185">Reference proteome</keyword>
<protein>
    <submittedName>
        <fullName evidence="1">Uncharacterized protein</fullName>
    </submittedName>
</protein>
<accession>A0ABX6DDT2</accession>
<reference evidence="1 2" key="1">
    <citation type="submission" date="2019-11" db="EMBL/GenBank/DDBJ databases">
        <title>Whole Genome Sequencing and Comparative Genomic Analyses of Lysinibacillus pakistanensis LZH-9, a Halotolerant Strain with Excellent COD Removal Capability.</title>
        <authorList>
            <person name="Zhou H."/>
        </authorList>
    </citation>
    <scope>NUCLEOTIDE SEQUENCE [LARGE SCALE GENOMIC DNA]</scope>
    <source>
        <strain evidence="1 2">LZH-9</strain>
    </source>
</reference>
<sequence length="552" mass="64399">METQVADKQFYSNKLSEQIWGHRFTDGQRGVEYVLEFLNVMAGANYKLDATHYYRKKMELFRQFVFEGEKHGAVKKGEPSYLEFSLEEKEKLIKELGIQKNDLEDLQLFFKNLRVELLRAEGKAMDRSWYAQMLFPLNDALLFFELRSRKKGDDEVNAFERNFFARGGELYYLMLTYGTAHDSKLRTSIETQLKRLMSGNQNIGRIVNSICKSLNEEAQFDYNQPLRKSVLLQKKQELLEQYEGAAKSEYPTLPDTNKDVYRVMAEDLNALMKINVDIYEFMGMLTSLVNFQIYSYMMTQASEYIGEQYKLFIDCMDGTNPHIKRLAQHAFKDNERIVKECFDRHTDKHLETLLPANDAETKIMEWKEAAKNSQATLTVEKYKQFFKDLKYSKLHDASKQELINTLVEDNKQAYKLLVQKIKEISRKDMSKQCTILNILSRDGGFMISSRGVQARYTLSDNLLSAFVYILLDEAPQMSFQKFKRKLYERYHIIIAEDEATQSGIYAAERINLRCFIDNGTQLRSKLAKNGLLEEYSDATALIKNPYFKQGAV</sequence>
<gene>
    <name evidence="1" type="ORF">GDS87_19685</name>
</gene>